<dbReference type="EMBL" id="BNAI01000001">
    <property type="protein sequence ID" value="GHF06252.1"/>
    <property type="molecule type" value="Genomic_DNA"/>
</dbReference>
<dbReference type="SUPFAM" id="SSF143120">
    <property type="entry name" value="YefM-like"/>
    <property type="match status" value="1"/>
</dbReference>
<accession>A0A8J3GN89</accession>
<dbReference type="InterPro" id="IPR006442">
    <property type="entry name" value="Antitoxin_Phd/YefM"/>
</dbReference>
<dbReference type="AlphaFoldDB" id="A0A8J3GN89"/>
<evidence type="ECO:0000313" key="3">
    <source>
        <dbReference type="EMBL" id="GHF06252.1"/>
    </source>
</evidence>
<sequence length="80" mass="8898">MAEQVNVQDAKTRLSELLARVERGEEFTIARAGRPVARLIAIVEPPRRELGFLKLGPVPDSVFFDPLPDDELELWEGGGL</sequence>
<name>A0A8J3GN89_9MICO</name>
<protein>
    <recommendedName>
        <fullName evidence="2">Antitoxin</fullName>
    </recommendedName>
</protein>
<dbReference type="InterPro" id="IPR051416">
    <property type="entry name" value="phD-YefM_TA_antitoxins"/>
</dbReference>
<evidence type="ECO:0000313" key="4">
    <source>
        <dbReference type="Proteomes" id="UP000617531"/>
    </source>
</evidence>
<reference evidence="3" key="2">
    <citation type="submission" date="2020-09" db="EMBL/GenBank/DDBJ databases">
        <authorList>
            <person name="Sun Q."/>
            <person name="Zhou Y."/>
        </authorList>
    </citation>
    <scope>NUCLEOTIDE SEQUENCE</scope>
    <source>
        <strain evidence="3">CGMCC 1.16548</strain>
    </source>
</reference>
<proteinExistence type="inferred from homology"/>
<dbReference type="RefSeq" id="WP_191281662.1">
    <property type="nucleotide sequence ID" value="NZ_BNAI01000001.1"/>
</dbReference>
<evidence type="ECO:0000256" key="2">
    <source>
        <dbReference type="RuleBase" id="RU362080"/>
    </source>
</evidence>
<dbReference type="PANTHER" id="PTHR35377">
    <property type="entry name" value="ANTITOXIN VAPB49-RELATED-RELATED"/>
    <property type="match status" value="1"/>
</dbReference>
<dbReference type="NCBIfam" id="TIGR01552">
    <property type="entry name" value="phd_fam"/>
    <property type="match status" value="1"/>
</dbReference>
<organism evidence="3 4">
    <name type="scientific">Pseudolysinimonas yzui</name>
    <dbReference type="NCBI Taxonomy" id="2708254"/>
    <lineage>
        <taxon>Bacteria</taxon>
        <taxon>Bacillati</taxon>
        <taxon>Actinomycetota</taxon>
        <taxon>Actinomycetes</taxon>
        <taxon>Micrococcales</taxon>
        <taxon>Microbacteriaceae</taxon>
        <taxon>Pseudolysinimonas</taxon>
    </lineage>
</organism>
<dbReference type="Gene3D" id="3.40.1620.10">
    <property type="entry name" value="YefM-like domain"/>
    <property type="match status" value="1"/>
</dbReference>
<reference evidence="3" key="1">
    <citation type="journal article" date="2014" name="Int. J. Syst. Evol. Microbiol.">
        <title>Complete genome sequence of Corynebacterium casei LMG S-19264T (=DSM 44701T), isolated from a smear-ripened cheese.</title>
        <authorList>
            <consortium name="US DOE Joint Genome Institute (JGI-PGF)"/>
            <person name="Walter F."/>
            <person name="Albersmeier A."/>
            <person name="Kalinowski J."/>
            <person name="Ruckert C."/>
        </authorList>
    </citation>
    <scope>NUCLEOTIDE SEQUENCE</scope>
    <source>
        <strain evidence="3">CGMCC 1.16548</strain>
    </source>
</reference>
<dbReference type="Pfam" id="PF02604">
    <property type="entry name" value="PhdYeFM_antitox"/>
    <property type="match status" value="1"/>
</dbReference>
<gene>
    <name evidence="3" type="ORF">GCM10011600_03570</name>
</gene>
<evidence type="ECO:0000256" key="1">
    <source>
        <dbReference type="ARBA" id="ARBA00009981"/>
    </source>
</evidence>
<dbReference type="Proteomes" id="UP000617531">
    <property type="component" value="Unassembled WGS sequence"/>
</dbReference>
<comment type="caution">
    <text evidence="3">The sequence shown here is derived from an EMBL/GenBank/DDBJ whole genome shotgun (WGS) entry which is preliminary data.</text>
</comment>
<dbReference type="InterPro" id="IPR036165">
    <property type="entry name" value="YefM-like_sf"/>
</dbReference>
<comment type="function">
    <text evidence="2">Antitoxin component of a type II toxin-antitoxin (TA) system.</text>
</comment>
<comment type="similarity">
    <text evidence="1 2">Belongs to the phD/YefM antitoxin family.</text>
</comment>
<keyword evidence="4" id="KW-1185">Reference proteome</keyword>